<sequence length="167" mass="19944">MNQFINFFWTILGFTAVVSYWVSAGLSTWFYLFLIVSIIPVILPQKVADHLQLSSNTKFYERFGIRFIRKFVQHGDFANQLARTSDPRYRVIRNGAAPANYLKTIMMYERYHFMCLIFFLLTSIITLTKGYYLQFLLITISNIFYNFYPILLQQYNRVRILKINRVK</sequence>
<comment type="similarity">
    <text evidence="10">Belongs to the acyltransferase CrtO family.</text>
</comment>
<evidence type="ECO:0000256" key="8">
    <source>
        <dbReference type="ARBA" id="ARBA00023315"/>
    </source>
</evidence>
<organism evidence="14 15">
    <name type="scientific">Mucilaginibacter rubeus</name>
    <dbReference type="NCBI Taxonomy" id="2027860"/>
    <lineage>
        <taxon>Bacteria</taxon>
        <taxon>Pseudomonadati</taxon>
        <taxon>Bacteroidota</taxon>
        <taxon>Sphingobacteriia</taxon>
        <taxon>Sphingobacteriales</taxon>
        <taxon>Sphingobacteriaceae</taxon>
        <taxon>Mucilaginibacter</taxon>
    </lineage>
</organism>
<comment type="subcellular location">
    <subcellularLocation>
        <location evidence="1">Cell membrane</location>
        <topology evidence="1">Single-pass membrane protein</topology>
    </subcellularLocation>
</comment>
<dbReference type="KEGG" id="mrub:DEO27_012225"/>
<dbReference type="Pfam" id="PF18927">
    <property type="entry name" value="CrtO"/>
    <property type="match status" value="1"/>
</dbReference>
<keyword evidence="8" id="KW-0012">Acyltransferase</keyword>
<dbReference type="UniPathway" id="UPA00029">
    <property type="reaction ID" value="UER00560"/>
</dbReference>
<feature type="transmembrane region" description="Helical" evidence="13">
    <location>
        <begin position="7"/>
        <end position="23"/>
    </location>
</feature>
<proteinExistence type="inferred from homology"/>
<evidence type="ECO:0000313" key="15">
    <source>
        <dbReference type="Proteomes" id="UP000251402"/>
    </source>
</evidence>
<dbReference type="GO" id="GO:0016746">
    <property type="term" value="F:acyltransferase activity"/>
    <property type="evidence" value="ECO:0007669"/>
    <property type="project" value="UniProtKB-KW"/>
</dbReference>
<evidence type="ECO:0000256" key="2">
    <source>
        <dbReference type="ARBA" id="ARBA00022475"/>
    </source>
</evidence>
<dbReference type="AlphaFoldDB" id="A0A5C1HXV6"/>
<keyword evidence="6 13" id="KW-1133">Transmembrane helix</keyword>
<accession>A0A5C1HXV6</accession>
<keyword evidence="15" id="KW-1185">Reference proteome</keyword>
<evidence type="ECO:0000256" key="11">
    <source>
        <dbReference type="ARBA" id="ARBA00023667"/>
    </source>
</evidence>
<keyword evidence="5" id="KW-0732">Signal</keyword>
<reference evidence="14" key="1">
    <citation type="submission" date="2019-08" db="EMBL/GenBank/DDBJ databases">
        <title>Comparative genome analysis confer to the adaptation heavy metal polluted environment.</title>
        <authorList>
            <person name="Li Y."/>
        </authorList>
    </citation>
    <scope>NUCLEOTIDE SEQUENCE [LARGE SCALE GENOMIC DNA]</scope>
    <source>
        <strain evidence="14">P1</strain>
    </source>
</reference>
<comment type="pathway">
    <text evidence="9">Carotenoid biosynthesis; staphyloxanthin biosynthesis; staphyloxanthin from farnesyl diphosphate: step 5/5.</text>
</comment>
<comment type="function">
    <text evidence="12">Catalyzes the acylation of glycosyl-4,4'-diaponeurosporenoate, i.e. the esterification of glucose at the C6'' position with the carboxyl group of the C(15) fatty acid 12-methyltetradecanoic acid, to yield staphyloxanthin. This is the last step in the biosynthesis of this orange pigment, present in most staphylococci strains.</text>
</comment>
<evidence type="ECO:0000256" key="6">
    <source>
        <dbReference type="ARBA" id="ARBA00022989"/>
    </source>
</evidence>
<dbReference type="Proteomes" id="UP000251402">
    <property type="component" value="Chromosome"/>
</dbReference>
<dbReference type="OrthoDB" id="883215at2"/>
<evidence type="ECO:0000256" key="10">
    <source>
        <dbReference type="ARBA" id="ARBA00023603"/>
    </source>
</evidence>
<dbReference type="GO" id="GO:0005886">
    <property type="term" value="C:plasma membrane"/>
    <property type="evidence" value="ECO:0007669"/>
    <property type="project" value="UniProtKB-SubCell"/>
</dbReference>
<dbReference type="RefSeq" id="WP_112565782.1">
    <property type="nucleotide sequence ID" value="NZ_CP043450.1"/>
</dbReference>
<keyword evidence="4 13" id="KW-0812">Transmembrane</keyword>
<evidence type="ECO:0000256" key="4">
    <source>
        <dbReference type="ARBA" id="ARBA00022692"/>
    </source>
</evidence>
<evidence type="ECO:0000256" key="13">
    <source>
        <dbReference type="SAM" id="Phobius"/>
    </source>
</evidence>
<feature type="transmembrane region" description="Helical" evidence="13">
    <location>
        <begin position="111"/>
        <end position="127"/>
    </location>
</feature>
<gene>
    <name evidence="14" type="ORF">DEO27_012225</name>
</gene>
<keyword evidence="7 13" id="KW-0472">Membrane</keyword>
<keyword evidence="2" id="KW-1003">Cell membrane</keyword>
<feature type="transmembrane region" description="Helical" evidence="13">
    <location>
        <begin position="133"/>
        <end position="152"/>
    </location>
</feature>
<evidence type="ECO:0000256" key="12">
    <source>
        <dbReference type="ARBA" id="ARBA00025324"/>
    </source>
</evidence>
<evidence type="ECO:0000256" key="1">
    <source>
        <dbReference type="ARBA" id="ARBA00004162"/>
    </source>
</evidence>
<dbReference type="InterPro" id="IPR044021">
    <property type="entry name" value="CrtO"/>
</dbReference>
<evidence type="ECO:0000256" key="3">
    <source>
        <dbReference type="ARBA" id="ARBA00022679"/>
    </source>
</evidence>
<protein>
    <recommendedName>
        <fullName evidence="11">Glycosyl-4,4'-diaponeurosporenoate acyltransferase</fullName>
    </recommendedName>
</protein>
<dbReference type="EMBL" id="CP043450">
    <property type="protein sequence ID" value="QEM10757.1"/>
    <property type="molecule type" value="Genomic_DNA"/>
</dbReference>
<feature type="transmembrane region" description="Helical" evidence="13">
    <location>
        <begin position="29"/>
        <end position="48"/>
    </location>
</feature>
<evidence type="ECO:0000256" key="7">
    <source>
        <dbReference type="ARBA" id="ARBA00023136"/>
    </source>
</evidence>
<evidence type="ECO:0000313" key="14">
    <source>
        <dbReference type="EMBL" id="QEM10757.1"/>
    </source>
</evidence>
<evidence type="ECO:0000256" key="5">
    <source>
        <dbReference type="ARBA" id="ARBA00022729"/>
    </source>
</evidence>
<name>A0A5C1HXV6_9SPHI</name>
<keyword evidence="3" id="KW-0808">Transferase</keyword>
<evidence type="ECO:0000256" key="9">
    <source>
        <dbReference type="ARBA" id="ARBA00023588"/>
    </source>
</evidence>